<evidence type="ECO:0000313" key="1">
    <source>
        <dbReference type="EMBL" id="KKQ08562.1"/>
    </source>
</evidence>
<organism evidence="1 2">
    <name type="scientific">Candidatus Daviesbacteria bacterium GW2011_GWB1_36_5</name>
    <dbReference type="NCBI Taxonomy" id="1618426"/>
    <lineage>
        <taxon>Bacteria</taxon>
        <taxon>Candidatus Daviesiibacteriota</taxon>
    </lineage>
</organism>
<evidence type="ECO:0000313" key="2">
    <source>
        <dbReference type="Proteomes" id="UP000034492"/>
    </source>
</evidence>
<dbReference type="AlphaFoldDB" id="A0A0G0ESM6"/>
<gene>
    <name evidence="1" type="ORF">US19_C0022G0023</name>
</gene>
<accession>A0A0G0ESM6</accession>
<name>A0A0G0ESM6_9BACT</name>
<dbReference type="EMBL" id="LBSA01000022">
    <property type="protein sequence ID" value="KKQ08562.1"/>
    <property type="molecule type" value="Genomic_DNA"/>
</dbReference>
<proteinExistence type="predicted"/>
<protein>
    <submittedName>
        <fullName evidence="1">Uncharacterized protein</fullName>
    </submittedName>
</protein>
<dbReference type="Proteomes" id="UP000034492">
    <property type="component" value="Unassembled WGS sequence"/>
</dbReference>
<reference evidence="1 2" key="1">
    <citation type="journal article" date="2015" name="Nature">
        <title>rRNA introns, odd ribosomes, and small enigmatic genomes across a large radiation of phyla.</title>
        <authorList>
            <person name="Brown C.T."/>
            <person name="Hug L.A."/>
            <person name="Thomas B.C."/>
            <person name="Sharon I."/>
            <person name="Castelle C.J."/>
            <person name="Singh A."/>
            <person name="Wilkins M.J."/>
            <person name="Williams K.H."/>
            <person name="Banfield J.F."/>
        </authorList>
    </citation>
    <scope>NUCLEOTIDE SEQUENCE [LARGE SCALE GENOMIC DNA]</scope>
</reference>
<comment type="caution">
    <text evidence="1">The sequence shown here is derived from an EMBL/GenBank/DDBJ whole genome shotgun (WGS) entry which is preliminary data.</text>
</comment>
<sequence length="483" mass="55131">MKQIEADFNRLAERYQSQVIALQPEVERLAEKDKQLLEAVLAEPIRRTQDIHGRRMRKVRELGEFVQTEFARYGIEDDEEAAQKSQILTASANYTIPKKSLVEILSEQRPEPFSPIDSKLLEEIGESQEVNGSEPRPLLKSLNDHQVCAIVSRAASAITAADSILVFPHLDGVSQTFLDTQKALGLKNEKESSLSIQPGEIRAHLRFFSLLVANPDLETQELDPSLLRTVNEARDHNVYGQLSAKELFDLLARETVPESFKKKPTLEERFLLLRSKPHAEKNGGDNTDLTEHQLEVLLGGFVRNPDSSRKYETLTQLAQELYKEKINKVPLSKWKQIKVNIVANTRNSWYRAIEKLKGFLKSSLNGENTLNFFESVRSIPEFRSKSDEEIVECMENMFKKIKERKVKTTIFSNIYHKRAPYRKAIKGLDIDQILELELDEGESMGSLRFMIEKAAKEVGRQIQSGETRDGTLLIWLLPDSAKI</sequence>